<gene>
    <name evidence="5" type="primary">NDAI0G04740</name>
    <name evidence="5" type="ordered locus">NDAI_0G04740</name>
</gene>
<dbReference type="GeneID" id="13926936"/>
<keyword evidence="2" id="KW-0131">Cell cycle</keyword>
<dbReference type="GO" id="GO:0030174">
    <property type="term" value="P:regulation of DNA-templated DNA replication initiation"/>
    <property type="evidence" value="ECO:0007669"/>
    <property type="project" value="EnsemblFungi"/>
</dbReference>
<dbReference type="GO" id="GO:0000727">
    <property type="term" value="P:double-strand break repair via break-induced replication"/>
    <property type="evidence" value="ECO:0007669"/>
    <property type="project" value="EnsemblFungi"/>
</dbReference>
<dbReference type="Proteomes" id="UP000000689">
    <property type="component" value="Chromosome 7"/>
</dbReference>
<dbReference type="eggNOG" id="ENOG502QRI1">
    <property type="taxonomic scope" value="Eukaryota"/>
</dbReference>
<dbReference type="STRING" id="1071378.J7SB10"/>
<proteinExistence type="inferred from homology"/>
<dbReference type="Gene3D" id="1.10.10.1420">
    <property type="entry name" value="DNA replication factor Cdt1, C-terminal WH domain"/>
    <property type="match status" value="1"/>
</dbReference>
<dbReference type="OMA" id="DCLLFHT"/>
<comment type="similarity">
    <text evidence="1">Belongs to the Cdt1 family.</text>
</comment>
<feature type="region of interest" description="Disordered" evidence="3">
    <location>
        <begin position="418"/>
        <end position="446"/>
    </location>
</feature>
<dbReference type="Pfam" id="PF16679">
    <property type="entry name" value="CDT1_C"/>
    <property type="match status" value="1"/>
</dbReference>
<sequence length="599" mass="68979">MSTQNTRKQTIPIIDLDKISQEDELLPVVRSILLYTDTFLLKNYANKSSLDSLISHLNDSNNAPDTKQQFDANFTGTLSINNDISMEQYIYNSEPDLQFNRTVNNPYLQKLSSRLFKVSLFFSQLCLKSIVQNTTLQNTLSETNFATKLTRYHHERGNLEKVSVNGEDFQYLFNHDFINHTSAGILTVFPIAKGIKYKPPTASIDDNQWTSIDEPDCLLFHTGTLLSTLSNGLHSTSPIQIDPSTNPIHLTIFPPLSTPLNGNKKVSAELLSQQIKEFPQVAEKFYNKQSHQLILQQKLNLYKRLFTTSETILSLNSMSRVSNIAPELHSLLPQMSNMMNFKIVQDDFLKLLTIWPQAYIIEANSKCELAIKLPQIDPLMALSNKSRKLQFAEMCDLWYLNHYDLDVVPKDVPPLKVNKRRGSIDNDNMDVSSPSYQTKRIQSPTKQKNYIHNKKEQFIYKEKQHDSQSNLLDRLRERERRSAALLSERQRKYQEFLSVKMSQVFKILISLNWNEPYTVTHLTELIADSLQNSNNPIGEYEAEEIIDKLQSLLSDQISCIVVEGGLKVYKWDQLKSDKFESALNEFKEKAHETNIHMDV</sequence>
<feature type="domain" description="DNA replication factor Cdt1 C-terminal" evidence="4">
    <location>
        <begin position="470"/>
        <end position="561"/>
    </location>
</feature>
<evidence type="ECO:0000313" key="5">
    <source>
        <dbReference type="EMBL" id="CCK73458.1"/>
    </source>
</evidence>
<dbReference type="OrthoDB" id="4058916at2759"/>
<reference evidence="5 6" key="1">
    <citation type="journal article" date="2011" name="Proc. Natl. Acad. Sci. U.S.A.">
        <title>Evolutionary erosion of yeast sex chromosomes by mating-type switching accidents.</title>
        <authorList>
            <person name="Gordon J.L."/>
            <person name="Armisen D."/>
            <person name="Proux-Wera E."/>
            <person name="Oheigeartaigh S.S."/>
            <person name="Byrne K.P."/>
            <person name="Wolfe K.H."/>
        </authorList>
    </citation>
    <scope>NUCLEOTIDE SEQUENCE [LARGE SCALE GENOMIC DNA]</scope>
    <source>
        <strain evidence="6">ATCC 10597 / BCRC 20456 / CBS 421 / NBRC 0211 / NRRL Y-12639</strain>
    </source>
</reference>
<accession>J7SB10</accession>
<protein>
    <recommendedName>
        <fullName evidence="4">DNA replication factor Cdt1 C-terminal domain-containing protein</fullName>
    </recommendedName>
</protein>
<organism evidence="5 6">
    <name type="scientific">Naumovozyma dairenensis (strain ATCC 10597 / BCRC 20456 / CBS 421 / NBRC 0211 / NRRL Y-12639)</name>
    <name type="common">Saccharomyces dairenensis</name>
    <dbReference type="NCBI Taxonomy" id="1071378"/>
    <lineage>
        <taxon>Eukaryota</taxon>
        <taxon>Fungi</taxon>
        <taxon>Dikarya</taxon>
        <taxon>Ascomycota</taxon>
        <taxon>Saccharomycotina</taxon>
        <taxon>Saccharomycetes</taxon>
        <taxon>Saccharomycetales</taxon>
        <taxon>Saccharomycetaceae</taxon>
        <taxon>Naumovozyma</taxon>
    </lineage>
</organism>
<evidence type="ECO:0000256" key="2">
    <source>
        <dbReference type="ARBA" id="ARBA00023306"/>
    </source>
</evidence>
<dbReference type="EMBL" id="HE580273">
    <property type="protein sequence ID" value="CCK73458.1"/>
    <property type="molecule type" value="Genomic_DNA"/>
</dbReference>
<dbReference type="GO" id="GO:0003688">
    <property type="term" value="F:DNA replication origin binding"/>
    <property type="evidence" value="ECO:0007669"/>
    <property type="project" value="EnsemblFungi"/>
</dbReference>
<dbReference type="GO" id="GO:0005737">
    <property type="term" value="C:cytoplasm"/>
    <property type="evidence" value="ECO:0007669"/>
    <property type="project" value="EnsemblFungi"/>
</dbReference>
<keyword evidence="6" id="KW-1185">Reference proteome</keyword>
<dbReference type="GO" id="GO:0006267">
    <property type="term" value="P:pre-replicative complex assembly involved in nuclear cell cycle DNA replication"/>
    <property type="evidence" value="ECO:0007669"/>
    <property type="project" value="EnsemblFungi"/>
</dbReference>
<feature type="compositionally biased region" description="Polar residues" evidence="3">
    <location>
        <begin position="425"/>
        <end position="446"/>
    </location>
</feature>
<evidence type="ECO:0000313" key="6">
    <source>
        <dbReference type="Proteomes" id="UP000000689"/>
    </source>
</evidence>
<evidence type="ECO:0000256" key="3">
    <source>
        <dbReference type="SAM" id="MobiDB-lite"/>
    </source>
</evidence>
<dbReference type="AlphaFoldDB" id="J7SB10"/>
<dbReference type="InterPro" id="IPR032054">
    <property type="entry name" value="Cdt1_C"/>
</dbReference>
<dbReference type="GO" id="GO:0005656">
    <property type="term" value="C:nuclear pre-replicative complex"/>
    <property type="evidence" value="ECO:0007669"/>
    <property type="project" value="EnsemblFungi"/>
</dbReference>
<dbReference type="RefSeq" id="XP_003980134.1">
    <property type="nucleotide sequence ID" value="XM_003980085.1"/>
</dbReference>
<dbReference type="InterPro" id="IPR038090">
    <property type="entry name" value="Cdt1_C_WH_dom_sf"/>
</dbReference>
<evidence type="ECO:0000259" key="4">
    <source>
        <dbReference type="Pfam" id="PF16679"/>
    </source>
</evidence>
<evidence type="ECO:0000256" key="1">
    <source>
        <dbReference type="ARBA" id="ARBA00008356"/>
    </source>
</evidence>
<dbReference type="HOGENOM" id="CLU_492622_0_0_1"/>
<name>J7SB10_NAUDC</name>
<dbReference type="KEGG" id="ndi:NDAI_0G04740"/>